<reference evidence="3 4" key="1">
    <citation type="journal article" date="2014" name="BMC Genomics">
        <title>Comparative genome sequencing reveals chemotype-specific gene clusters in the toxigenic black mold Stachybotrys.</title>
        <authorList>
            <person name="Semeiks J."/>
            <person name="Borek D."/>
            <person name="Otwinowski Z."/>
            <person name="Grishin N.V."/>
        </authorList>
    </citation>
    <scope>NUCLEOTIDE SEQUENCE [LARGE SCALE GENOMIC DNA]</scope>
    <source>
        <strain evidence="4">CBS 109288 / IBT 7711</strain>
    </source>
</reference>
<dbReference type="Gene3D" id="3.40.630.30">
    <property type="match status" value="1"/>
</dbReference>
<keyword evidence="4" id="KW-1185">Reference proteome</keyword>
<dbReference type="AlphaFoldDB" id="A0A084AUA4"/>
<dbReference type="InterPro" id="IPR016181">
    <property type="entry name" value="Acyl_CoA_acyltransferase"/>
</dbReference>
<dbReference type="InterPro" id="IPR050769">
    <property type="entry name" value="NAT_camello-type"/>
</dbReference>
<gene>
    <name evidence="3" type="ORF">S7711_03817</name>
</gene>
<evidence type="ECO:0000259" key="2">
    <source>
        <dbReference type="PROSITE" id="PS51186"/>
    </source>
</evidence>
<dbReference type="OrthoDB" id="9975416at2759"/>
<dbReference type="Pfam" id="PF00583">
    <property type="entry name" value="Acetyltransf_1"/>
    <property type="match status" value="1"/>
</dbReference>
<organism evidence="3 4">
    <name type="scientific">Stachybotrys chartarum (strain CBS 109288 / IBT 7711)</name>
    <name type="common">Toxic black mold</name>
    <name type="synonym">Stilbospora chartarum</name>
    <dbReference type="NCBI Taxonomy" id="1280523"/>
    <lineage>
        <taxon>Eukaryota</taxon>
        <taxon>Fungi</taxon>
        <taxon>Dikarya</taxon>
        <taxon>Ascomycota</taxon>
        <taxon>Pezizomycotina</taxon>
        <taxon>Sordariomycetes</taxon>
        <taxon>Hypocreomycetidae</taxon>
        <taxon>Hypocreales</taxon>
        <taxon>Stachybotryaceae</taxon>
        <taxon>Stachybotrys</taxon>
    </lineage>
</organism>
<dbReference type="SUPFAM" id="SSF55729">
    <property type="entry name" value="Acyl-CoA N-acyltransferases (Nat)"/>
    <property type="match status" value="1"/>
</dbReference>
<evidence type="ECO:0000313" key="4">
    <source>
        <dbReference type="Proteomes" id="UP000028045"/>
    </source>
</evidence>
<dbReference type="GO" id="GO:0008080">
    <property type="term" value="F:N-acetyltransferase activity"/>
    <property type="evidence" value="ECO:0007669"/>
    <property type="project" value="InterPro"/>
</dbReference>
<keyword evidence="1" id="KW-0808">Transferase</keyword>
<dbReference type="PANTHER" id="PTHR13947:SF37">
    <property type="entry name" value="LD18367P"/>
    <property type="match status" value="1"/>
</dbReference>
<accession>A0A084AUA4</accession>
<feature type="domain" description="N-acetyltransferase" evidence="2">
    <location>
        <begin position="6"/>
        <end position="177"/>
    </location>
</feature>
<sequence length="177" mass="19585">MAAASVKVRRAVHQDIPHISDVGSRVFSTTFGHSVTPAQMQDYLDEALSVPATTAELENPQKDMIVAVDALDNSVLGFGLLTRGSSEPCIEALEGAVELQRIYVDNKHHGKGVGKLLILELEQMARDMGFKHIWLGVWEENHKAQKVYEKAGYKLIGEHDFDVGGDIQTDLIMFKKL</sequence>
<dbReference type="InterPro" id="IPR000182">
    <property type="entry name" value="GNAT_dom"/>
</dbReference>
<name>A0A084AUA4_STACB</name>
<evidence type="ECO:0000313" key="3">
    <source>
        <dbReference type="EMBL" id="KEY68883.1"/>
    </source>
</evidence>
<dbReference type="HOGENOM" id="CLU_013985_18_0_1"/>
<protein>
    <recommendedName>
        <fullName evidence="2">N-acetyltransferase domain-containing protein</fullName>
    </recommendedName>
</protein>
<evidence type="ECO:0000256" key="1">
    <source>
        <dbReference type="ARBA" id="ARBA00022679"/>
    </source>
</evidence>
<dbReference type="EMBL" id="KL648556">
    <property type="protein sequence ID" value="KEY68883.1"/>
    <property type="molecule type" value="Genomic_DNA"/>
</dbReference>
<dbReference type="PROSITE" id="PS51186">
    <property type="entry name" value="GNAT"/>
    <property type="match status" value="1"/>
</dbReference>
<proteinExistence type="predicted"/>
<dbReference type="PANTHER" id="PTHR13947">
    <property type="entry name" value="GNAT FAMILY N-ACETYLTRANSFERASE"/>
    <property type="match status" value="1"/>
</dbReference>
<dbReference type="CDD" id="cd04301">
    <property type="entry name" value="NAT_SF"/>
    <property type="match status" value="1"/>
</dbReference>
<dbReference type="Proteomes" id="UP000028045">
    <property type="component" value="Unassembled WGS sequence"/>
</dbReference>